<dbReference type="InterPro" id="IPR011990">
    <property type="entry name" value="TPR-like_helical_dom_sf"/>
</dbReference>
<evidence type="ECO:0008006" key="4">
    <source>
        <dbReference type="Google" id="ProtNLM"/>
    </source>
</evidence>
<dbReference type="EMBL" id="CADCTU010000098">
    <property type="protein sequence ID" value="CAA9295395.1"/>
    <property type="molecule type" value="Genomic_DNA"/>
</dbReference>
<keyword evidence="2" id="KW-0732">Signal</keyword>
<organism evidence="3">
    <name type="scientific">uncultured Gemmatimonadaceae bacterium</name>
    <dbReference type="NCBI Taxonomy" id="246130"/>
    <lineage>
        <taxon>Bacteria</taxon>
        <taxon>Pseudomonadati</taxon>
        <taxon>Gemmatimonadota</taxon>
        <taxon>Gemmatimonadia</taxon>
        <taxon>Gemmatimonadales</taxon>
        <taxon>Gemmatimonadaceae</taxon>
        <taxon>environmental samples</taxon>
    </lineage>
</organism>
<evidence type="ECO:0000256" key="1">
    <source>
        <dbReference type="SAM" id="MobiDB-lite"/>
    </source>
</evidence>
<feature type="chain" id="PRO_5026698504" description="Outer membrane lipoprotein BamD-like domain-containing protein" evidence="2">
    <location>
        <begin position="23"/>
        <end position="208"/>
    </location>
</feature>
<dbReference type="AlphaFoldDB" id="A0A6J4K4G0"/>
<evidence type="ECO:0000256" key="2">
    <source>
        <dbReference type="SAM" id="SignalP"/>
    </source>
</evidence>
<feature type="signal peptide" evidence="2">
    <location>
        <begin position="1"/>
        <end position="22"/>
    </location>
</feature>
<dbReference type="Gene3D" id="1.25.40.10">
    <property type="entry name" value="Tetratricopeptide repeat domain"/>
    <property type="match status" value="1"/>
</dbReference>
<feature type="non-terminal residue" evidence="3">
    <location>
        <position position="208"/>
    </location>
</feature>
<feature type="compositionally biased region" description="Low complexity" evidence="1">
    <location>
        <begin position="36"/>
        <end position="48"/>
    </location>
</feature>
<proteinExistence type="predicted"/>
<protein>
    <recommendedName>
        <fullName evidence="4">Outer membrane lipoprotein BamD-like domain-containing protein</fullName>
    </recommendedName>
</protein>
<name>A0A6J4K4G0_9BACT</name>
<reference evidence="3" key="1">
    <citation type="submission" date="2020-02" db="EMBL/GenBank/DDBJ databases">
        <authorList>
            <person name="Meier V. D."/>
        </authorList>
    </citation>
    <scope>NUCLEOTIDE SEQUENCE</scope>
    <source>
        <strain evidence="3">AVDCRST_MAG11</strain>
    </source>
</reference>
<evidence type="ECO:0000313" key="3">
    <source>
        <dbReference type="EMBL" id="CAA9295395.1"/>
    </source>
</evidence>
<sequence>MSRFSRLLLAAALAAPVAAVPAQTSRGRASADASREAGGPAAGSAAPSDPELARAYALVIGGEGKRGRAIVDSLLAATPAGTPRHAEVLYWRAAFAASTADAERDYRRLSVEYPLSNRAADALIALAQLEYVRKDTTLAVHHLQRLMIEHPAGVRSARANFWAARVLFAASDPVRACSALRAARATTGPDDAELRDQIELDVPKCGVG</sequence>
<gene>
    <name evidence="3" type="ORF">AVDCRST_MAG11-440</name>
</gene>
<feature type="region of interest" description="Disordered" evidence="1">
    <location>
        <begin position="24"/>
        <end position="48"/>
    </location>
</feature>
<accession>A0A6J4K4G0</accession>